<dbReference type="SUPFAM" id="SSF63380">
    <property type="entry name" value="Riboflavin synthase domain-like"/>
    <property type="match status" value="1"/>
</dbReference>
<dbReference type="PROSITE" id="PS50255">
    <property type="entry name" value="CYTOCHROME_B5_2"/>
    <property type="match status" value="1"/>
</dbReference>
<dbReference type="InterPro" id="IPR008333">
    <property type="entry name" value="Cbr1-like_FAD-bd_dom"/>
</dbReference>
<dbReference type="GO" id="GO:0020037">
    <property type="term" value="F:heme binding"/>
    <property type="evidence" value="ECO:0007669"/>
    <property type="project" value="UniProtKB-UniRule"/>
</dbReference>
<dbReference type="Gene3D" id="2.40.30.10">
    <property type="entry name" value="Translation factors"/>
    <property type="match status" value="1"/>
</dbReference>
<evidence type="ECO:0000256" key="3">
    <source>
        <dbReference type="ARBA" id="ARBA00023002"/>
    </source>
</evidence>
<comment type="caution">
    <text evidence="8">The sequence shown here is derived from an EMBL/GenBank/DDBJ whole genome shotgun (WGS) entry which is preliminary data.</text>
</comment>
<gene>
    <name evidence="8" type="ORF">BGZ65_011264</name>
</gene>
<protein>
    <recommendedName>
        <fullName evidence="7">Cytochrome b5 heme-binding domain-containing protein</fullName>
    </recommendedName>
</protein>
<keyword evidence="1 6" id="KW-0349">Heme</keyword>
<evidence type="ECO:0000259" key="7">
    <source>
        <dbReference type="PROSITE" id="PS50255"/>
    </source>
</evidence>
<evidence type="ECO:0000256" key="1">
    <source>
        <dbReference type="ARBA" id="ARBA00022617"/>
    </source>
</evidence>
<keyword evidence="3" id="KW-0560">Oxidoreductase</keyword>
<dbReference type="SUPFAM" id="SSF55856">
    <property type="entry name" value="Cytochrome b5-like heme/steroid binding domain"/>
    <property type="match status" value="1"/>
</dbReference>
<evidence type="ECO:0000313" key="8">
    <source>
        <dbReference type="EMBL" id="KAF9920434.1"/>
    </source>
</evidence>
<organism evidence="8 9">
    <name type="scientific">Modicella reniformis</name>
    <dbReference type="NCBI Taxonomy" id="1440133"/>
    <lineage>
        <taxon>Eukaryota</taxon>
        <taxon>Fungi</taxon>
        <taxon>Fungi incertae sedis</taxon>
        <taxon>Mucoromycota</taxon>
        <taxon>Mortierellomycotina</taxon>
        <taxon>Mortierellomycetes</taxon>
        <taxon>Mortierellales</taxon>
        <taxon>Mortierellaceae</taxon>
        <taxon>Modicella</taxon>
    </lineage>
</organism>
<dbReference type="Pfam" id="PF00173">
    <property type="entry name" value="Cyt-b5"/>
    <property type="match status" value="1"/>
</dbReference>
<accession>A0A9P6LPI7</accession>
<dbReference type="PRINTS" id="PR00363">
    <property type="entry name" value="CYTOCHROMEB5"/>
</dbReference>
<dbReference type="PROSITE" id="PS00191">
    <property type="entry name" value="CYTOCHROME_B5_1"/>
    <property type="match status" value="1"/>
</dbReference>
<dbReference type="Pfam" id="PF00970">
    <property type="entry name" value="FAD_binding_6"/>
    <property type="match status" value="1"/>
</dbReference>
<dbReference type="InterPro" id="IPR036400">
    <property type="entry name" value="Cyt_B5-like_heme/steroid_sf"/>
</dbReference>
<dbReference type="PANTHER" id="PTHR19359">
    <property type="entry name" value="CYTOCHROME B5"/>
    <property type="match status" value="1"/>
</dbReference>
<proteinExistence type="inferred from homology"/>
<comment type="similarity">
    <text evidence="5 6">Belongs to the cytochrome b5 family.</text>
</comment>
<keyword evidence="2 6" id="KW-0479">Metal-binding</keyword>
<sequence>MGMMHNAWYLVKAQIERTPVQNQAKDDNNNSDKPLRNDIAICFEHPAVVGDTEDGWMKPPQRDLEEVTTLCENPLVDPSIVRLTREEVAKHTGPSDAWVIVHDKVYDCSAFLDGHPGGTASILSAAGTDVTKVFKEIHSIMTHELFGNYLLGEIDDRSSQEEFGSSSSPTSPIPGGLHRQAFLSPLWQPIRLEFKKCLTYDTRLFRFALSDPEITFGLPVGKHVFLHGTVNNGSKAYVRAYTPVSDNHLQGYVEFVIKVYEPSPEFPEG</sequence>
<dbReference type="InterPro" id="IPR050668">
    <property type="entry name" value="Cytochrome_b5"/>
</dbReference>
<evidence type="ECO:0000256" key="2">
    <source>
        <dbReference type="ARBA" id="ARBA00022723"/>
    </source>
</evidence>
<evidence type="ECO:0000256" key="4">
    <source>
        <dbReference type="ARBA" id="ARBA00023004"/>
    </source>
</evidence>
<dbReference type="Gene3D" id="2.60.40.650">
    <property type="match status" value="1"/>
</dbReference>
<evidence type="ECO:0000313" key="9">
    <source>
        <dbReference type="Proteomes" id="UP000749646"/>
    </source>
</evidence>
<dbReference type="AlphaFoldDB" id="A0A9P6LPI7"/>
<dbReference type="PANTHER" id="PTHR19359:SF14">
    <property type="entry name" value="CYTOCHROME B5 A"/>
    <property type="match status" value="1"/>
</dbReference>
<dbReference type="GO" id="GO:0016020">
    <property type="term" value="C:membrane"/>
    <property type="evidence" value="ECO:0007669"/>
    <property type="project" value="TreeGrafter"/>
</dbReference>
<dbReference type="InterPro" id="IPR017938">
    <property type="entry name" value="Riboflavin_synthase-like_b-brl"/>
</dbReference>
<name>A0A9P6LPI7_9FUNG</name>
<evidence type="ECO:0000256" key="5">
    <source>
        <dbReference type="ARBA" id="ARBA00038168"/>
    </source>
</evidence>
<keyword evidence="4 6" id="KW-0408">Iron</keyword>
<dbReference type="Proteomes" id="UP000749646">
    <property type="component" value="Unassembled WGS sequence"/>
</dbReference>
<keyword evidence="9" id="KW-1185">Reference proteome</keyword>
<feature type="domain" description="Cytochrome b5 heme-binding" evidence="7">
    <location>
        <begin position="80"/>
        <end position="155"/>
    </location>
</feature>
<dbReference type="EMBL" id="JAAAHW010011260">
    <property type="protein sequence ID" value="KAF9920434.1"/>
    <property type="molecule type" value="Genomic_DNA"/>
</dbReference>
<reference evidence="8" key="1">
    <citation type="journal article" date="2020" name="Fungal Divers.">
        <title>Resolving the Mortierellaceae phylogeny through synthesis of multi-gene phylogenetics and phylogenomics.</title>
        <authorList>
            <person name="Vandepol N."/>
            <person name="Liber J."/>
            <person name="Desiro A."/>
            <person name="Na H."/>
            <person name="Kennedy M."/>
            <person name="Barry K."/>
            <person name="Grigoriev I.V."/>
            <person name="Miller A.N."/>
            <person name="O'Donnell K."/>
            <person name="Stajich J.E."/>
            <person name="Bonito G."/>
        </authorList>
    </citation>
    <scope>NUCLEOTIDE SEQUENCE</scope>
    <source>
        <strain evidence="8">MES-2147</strain>
    </source>
</reference>
<dbReference type="GO" id="GO:0046872">
    <property type="term" value="F:metal ion binding"/>
    <property type="evidence" value="ECO:0007669"/>
    <property type="project" value="UniProtKB-UniRule"/>
</dbReference>
<dbReference type="OrthoDB" id="432685at2759"/>
<dbReference type="SMART" id="SM01117">
    <property type="entry name" value="Cyt-b5"/>
    <property type="match status" value="1"/>
</dbReference>
<feature type="non-terminal residue" evidence="8">
    <location>
        <position position="269"/>
    </location>
</feature>
<dbReference type="InterPro" id="IPR018506">
    <property type="entry name" value="Cyt_B5_heme-BS"/>
</dbReference>
<dbReference type="Gene3D" id="3.10.120.10">
    <property type="entry name" value="Cytochrome b5-like heme/steroid binding domain"/>
    <property type="match status" value="1"/>
</dbReference>
<evidence type="ECO:0000256" key="6">
    <source>
        <dbReference type="RuleBase" id="RU362121"/>
    </source>
</evidence>
<dbReference type="InterPro" id="IPR001199">
    <property type="entry name" value="Cyt_B5-like_heme/steroid-bd"/>
</dbReference>